<evidence type="ECO:0000256" key="2">
    <source>
        <dbReference type="SAM" id="Phobius"/>
    </source>
</evidence>
<proteinExistence type="predicted"/>
<dbReference type="Proteomes" id="UP001156870">
    <property type="component" value="Unassembled WGS sequence"/>
</dbReference>
<organism evidence="3 4">
    <name type="scientific">Marinibactrum halimedae</name>
    <dbReference type="NCBI Taxonomy" id="1444977"/>
    <lineage>
        <taxon>Bacteria</taxon>
        <taxon>Pseudomonadati</taxon>
        <taxon>Pseudomonadota</taxon>
        <taxon>Gammaproteobacteria</taxon>
        <taxon>Cellvibrionales</taxon>
        <taxon>Cellvibrionaceae</taxon>
        <taxon>Marinibactrum</taxon>
    </lineage>
</organism>
<protein>
    <submittedName>
        <fullName evidence="3">Protein FxsA</fullName>
    </submittedName>
</protein>
<comment type="caution">
    <text evidence="3">The sequence shown here is derived from an EMBL/GenBank/DDBJ whole genome shotgun (WGS) entry which is preliminary data.</text>
</comment>
<accession>A0AA37T4N2</accession>
<keyword evidence="2" id="KW-0812">Transmembrane</keyword>
<feature type="transmembrane region" description="Helical" evidence="2">
    <location>
        <begin position="49"/>
        <end position="70"/>
    </location>
</feature>
<dbReference type="PANTHER" id="PTHR35335">
    <property type="entry name" value="UPF0716 PROTEIN FXSA"/>
    <property type="match status" value="1"/>
</dbReference>
<sequence length="171" mass="18345">MLVKVGTQIGVLSAIGLSIFTAFAGIHLVRMQGLKTLATLRERMQANELPGVEIIGAISLAIAGVLLLIPGFVSDAVGVLFLIPGLRVRLAKWLLRGKIQRFQQSGAFGRRTFQGESSFFQTDFEAKTGFQHGAEKGGTTIDGECEEEAPMAPKSLTGHEDSDTPPPHKKS</sequence>
<keyword evidence="4" id="KW-1185">Reference proteome</keyword>
<reference evidence="3 4" key="1">
    <citation type="journal article" date="2014" name="Int. J. Syst. Evol. Microbiol.">
        <title>Complete genome sequence of Corynebacterium casei LMG S-19264T (=DSM 44701T), isolated from a smear-ripened cheese.</title>
        <authorList>
            <consortium name="US DOE Joint Genome Institute (JGI-PGF)"/>
            <person name="Walter F."/>
            <person name="Albersmeier A."/>
            <person name="Kalinowski J."/>
            <person name="Ruckert C."/>
        </authorList>
    </citation>
    <scope>NUCLEOTIDE SEQUENCE [LARGE SCALE GENOMIC DNA]</scope>
    <source>
        <strain evidence="3 4">NBRC 110095</strain>
    </source>
</reference>
<evidence type="ECO:0000256" key="1">
    <source>
        <dbReference type="SAM" id="MobiDB-lite"/>
    </source>
</evidence>
<dbReference type="PANTHER" id="PTHR35335:SF1">
    <property type="entry name" value="UPF0716 PROTEIN FXSA"/>
    <property type="match status" value="1"/>
</dbReference>
<dbReference type="GO" id="GO:0016020">
    <property type="term" value="C:membrane"/>
    <property type="evidence" value="ECO:0007669"/>
    <property type="project" value="InterPro"/>
</dbReference>
<keyword evidence="2" id="KW-1133">Transmembrane helix</keyword>
<name>A0AA37T4N2_9GAMM</name>
<dbReference type="NCBIfam" id="NF008528">
    <property type="entry name" value="PRK11463.1-2"/>
    <property type="match status" value="1"/>
</dbReference>
<feature type="region of interest" description="Disordered" evidence="1">
    <location>
        <begin position="131"/>
        <end position="171"/>
    </location>
</feature>
<feature type="transmembrane region" description="Helical" evidence="2">
    <location>
        <begin position="6"/>
        <end position="29"/>
    </location>
</feature>
<evidence type="ECO:0000313" key="3">
    <source>
        <dbReference type="EMBL" id="GLS26775.1"/>
    </source>
</evidence>
<keyword evidence="2" id="KW-0472">Membrane</keyword>
<dbReference type="Pfam" id="PF04186">
    <property type="entry name" value="FxsA"/>
    <property type="match status" value="1"/>
</dbReference>
<gene>
    <name evidence="3" type="ORF">GCM10007877_24940</name>
</gene>
<dbReference type="EMBL" id="BSPD01000061">
    <property type="protein sequence ID" value="GLS26775.1"/>
    <property type="molecule type" value="Genomic_DNA"/>
</dbReference>
<dbReference type="AlphaFoldDB" id="A0AA37T4N2"/>
<dbReference type="InterPro" id="IPR007313">
    <property type="entry name" value="FxsA"/>
</dbReference>
<evidence type="ECO:0000313" key="4">
    <source>
        <dbReference type="Proteomes" id="UP001156870"/>
    </source>
</evidence>